<gene>
    <name evidence="2" type="ORF">DPX16_22719</name>
</gene>
<dbReference type="AlphaFoldDB" id="A0A3N0Z8V6"/>
<reference evidence="2 3" key="1">
    <citation type="submission" date="2018-10" db="EMBL/GenBank/DDBJ databases">
        <title>Genome assembly for a Yunnan-Guizhou Plateau 3E fish, Anabarilius grahami (Regan), and its evolutionary and genetic applications.</title>
        <authorList>
            <person name="Jiang W."/>
        </authorList>
    </citation>
    <scope>NUCLEOTIDE SEQUENCE [LARGE SCALE GENOMIC DNA]</scope>
    <source>
        <strain evidence="2">AG-KIZ</strain>
        <tissue evidence="2">Muscle</tissue>
    </source>
</reference>
<comment type="caution">
    <text evidence="2">The sequence shown here is derived from an EMBL/GenBank/DDBJ whole genome shotgun (WGS) entry which is preliminary data.</text>
</comment>
<evidence type="ECO:0000313" key="3">
    <source>
        <dbReference type="Proteomes" id="UP000281406"/>
    </source>
</evidence>
<sequence>MENMRRIINIQAGKPALVEHKNNIKSVKWRNFKICKFEHGSETVRQEYLPQKSWTYIGKNVSDPEIHSFIFISILKCRAHGSRQNLQMSVRKSVSVSLLVLGLKVNTSAATASESCSLAVRCGAAAAGPSGSRPAGGVRVGPGPDGPAGGAADPPQLTSDSLRVFGFCEVAGNPSCDGQD</sequence>
<dbReference type="EMBL" id="RJVU01004130">
    <property type="protein sequence ID" value="ROL54886.1"/>
    <property type="molecule type" value="Genomic_DNA"/>
</dbReference>
<evidence type="ECO:0000256" key="1">
    <source>
        <dbReference type="SAM" id="MobiDB-lite"/>
    </source>
</evidence>
<feature type="compositionally biased region" description="Low complexity" evidence="1">
    <location>
        <begin position="127"/>
        <end position="137"/>
    </location>
</feature>
<organism evidence="2 3">
    <name type="scientific">Anabarilius grahami</name>
    <name type="common">Kanglang fish</name>
    <name type="synonym">Barilius grahami</name>
    <dbReference type="NCBI Taxonomy" id="495550"/>
    <lineage>
        <taxon>Eukaryota</taxon>
        <taxon>Metazoa</taxon>
        <taxon>Chordata</taxon>
        <taxon>Craniata</taxon>
        <taxon>Vertebrata</taxon>
        <taxon>Euteleostomi</taxon>
        <taxon>Actinopterygii</taxon>
        <taxon>Neopterygii</taxon>
        <taxon>Teleostei</taxon>
        <taxon>Ostariophysi</taxon>
        <taxon>Cypriniformes</taxon>
        <taxon>Xenocyprididae</taxon>
        <taxon>Xenocypridinae</taxon>
        <taxon>Xenocypridinae incertae sedis</taxon>
        <taxon>Anabarilius</taxon>
    </lineage>
</organism>
<feature type="region of interest" description="Disordered" evidence="1">
    <location>
        <begin position="127"/>
        <end position="158"/>
    </location>
</feature>
<proteinExistence type="predicted"/>
<accession>A0A3N0Z8V6</accession>
<keyword evidence="3" id="KW-1185">Reference proteome</keyword>
<evidence type="ECO:0000313" key="2">
    <source>
        <dbReference type="EMBL" id="ROL54886.1"/>
    </source>
</evidence>
<protein>
    <submittedName>
        <fullName evidence="2">Uncharacterized protein</fullName>
    </submittedName>
</protein>
<dbReference type="Proteomes" id="UP000281406">
    <property type="component" value="Unassembled WGS sequence"/>
</dbReference>
<name>A0A3N0Z8V6_ANAGA</name>